<keyword evidence="7 11" id="KW-0735">Signal-anchor</keyword>
<dbReference type="InterPro" id="IPR029044">
    <property type="entry name" value="Nucleotide-diphossugar_trans"/>
</dbReference>
<evidence type="ECO:0000259" key="13">
    <source>
        <dbReference type="Pfam" id="PF13733"/>
    </source>
</evidence>
<feature type="domain" description="Galactosyltransferase C-terminal" evidence="12">
    <location>
        <begin position="235"/>
        <end position="296"/>
    </location>
</feature>
<evidence type="ECO:0000256" key="1">
    <source>
        <dbReference type="ARBA" id="ARBA00004606"/>
    </source>
</evidence>
<dbReference type="Pfam" id="PF13733">
    <property type="entry name" value="Glyco_transf_7N"/>
    <property type="match status" value="1"/>
</dbReference>
<keyword evidence="8 11" id="KW-1133">Transmembrane helix</keyword>
<reference evidence="14" key="1">
    <citation type="submission" date="2021-02" db="EMBL/GenBank/DDBJ databases">
        <authorList>
            <person name="Steward A R."/>
        </authorList>
    </citation>
    <scope>NUCLEOTIDE SEQUENCE</scope>
</reference>
<comment type="pathway">
    <text evidence="2 11">Protein modification; protein glycosylation.</text>
</comment>
<comment type="caution">
    <text evidence="14">The sequence shown here is derived from an EMBL/GenBank/DDBJ whole genome shotgun (WGS) entry which is preliminary data.</text>
</comment>
<keyword evidence="4 11" id="KW-0328">Glycosyltransferase</keyword>
<organism evidence="14 15">
    <name type="scientific">Pieris macdunnoughi</name>
    <dbReference type="NCBI Taxonomy" id="345717"/>
    <lineage>
        <taxon>Eukaryota</taxon>
        <taxon>Metazoa</taxon>
        <taxon>Ecdysozoa</taxon>
        <taxon>Arthropoda</taxon>
        <taxon>Hexapoda</taxon>
        <taxon>Insecta</taxon>
        <taxon>Pterygota</taxon>
        <taxon>Neoptera</taxon>
        <taxon>Endopterygota</taxon>
        <taxon>Lepidoptera</taxon>
        <taxon>Glossata</taxon>
        <taxon>Ditrysia</taxon>
        <taxon>Papilionoidea</taxon>
        <taxon>Pieridae</taxon>
        <taxon>Pierinae</taxon>
        <taxon>Pieris</taxon>
    </lineage>
</organism>
<dbReference type="InterPro" id="IPR027791">
    <property type="entry name" value="Galactosyl_T_C"/>
</dbReference>
<proteinExistence type="inferred from homology"/>
<accession>A0A821WR35</accession>
<evidence type="ECO:0000256" key="8">
    <source>
        <dbReference type="ARBA" id="ARBA00022989"/>
    </source>
</evidence>
<dbReference type="PANTHER" id="PTHR19300:SF57">
    <property type="entry name" value="BETA-1,4-N-ACETYLGALACTOSAMINYLTRANSFERASE"/>
    <property type="match status" value="1"/>
</dbReference>
<evidence type="ECO:0000256" key="10">
    <source>
        <dbReference type="ARBA" id="ARBA00023180"/>
    </source>
</evidence>
<dbReference type="InterPro" id="IPR003859">
    <property type="entry name" value="Galactosyl_T"/>
</dbReference>
<evidence type="ECO:0000256" key="11">
    <source>
        <dbReference type="RuleBase" id="RU368121"/>
    </source>
</evidence>
<evidence type="ECO:0000256" key="4">
    <source>
        <dbReference type="ARBA" id="ARBA00022676"/>
    </source>
</evidence>
<keyword evidence="10 11" id="KW-0325">Glycoprotein</keyword>
<dbReference type="Pfam" id="PF02709">
    <property type="entry name" value="Glyco_transf_7C"/>
    <property type="match status" value="1"/>
</dbReference>
<dbReference type="Proteomes" id="UP000663880">
    <property type="component" value="Unassembled WGS sequence"/>
</dbReference>
<dbReference type="InterPro" id="IPR027995">
    <property type="entry name" value="Galactosyl_T_N"/>
</dbReference>
<evidence type="ECO:0000256" key="2">
    <source>
        <dbReference type="ARBA" id="ARBA00004922"/>
    </source>
</evidence>
<dbReference type="GO" id="GO:0016020">
    <property type="term" value="C:membrane"/>
    <property type="evidence" value="ECO:0007669"/>
    <property type="project" value="UniProtKB-SubCell"/>
</dbReference>
<dbReference type="UniPathway" id="UPA00378"/>
<dbReference type="GO" id="GO:0005975">
    <property type="term" value="P:carbohydrate metabolic process"/>
    <property type="evidence" value="ECO:0007669"/>
    <property type="project" value="InterPro"/>
</dbReference>
<comment type="function">
    <text evidence="11">Catalyzes the transfer of galactose onto proteins or lipids.</text>
</comment>
<evidence type="ECO:0000256" key="5">
    <source>
        <dbReference type="ARBA" id="ARBA00022679"/>
    </source>
</evidence>
<dbReference type="OrthoDB" id="10038994at2759"/>
<evidence type="ECO:0000313" key="15">
    <source>
        <dbReference type="Proteomes" id="UP000663880"/>
    </source>
</evidence>
<keyword evidence="5 11" id="KW-0808">Transferase</keyword>
<dbReference type="PANTHER" id="PTHR19300">
    <property type="entry name" value="BETA-1,4-GALACTOSYLTRANSFERASE"/>
    <property type="match status" value="1"/>
</dbReference>
<dbReference type="AlphaFoldDB" id="A0A821WR35"/>
<evidence type="ECO:0000256" key="3">
    <source>
        <dbReference type="ARBA" id="ARBA00005735"/>
    </source>
</evidence>
<dbReference type="SUPFAM" id="SSF53448">
    <property type="entry name" value="Nucleotide-diphospho-sugar transferases"/>
    <property type="match status" value="1"/>
</dbReference>
<gene>
    <name evidence="14" type="ORF">PMACD_LOCUS13724</name>
</gene>
<evidence type="ECO:0000256" key="6">
    <source>
        <dbReference type="ARBA" id="ARBA00022692"/>
    </source>
</evidence>
<feature type="transmembrane region" description="Helical" evidence="11">
    <location>
        <begin position="45"/>
        <end position="64"/>
    </location>
</feature>
<comment type="similarity">
    <text evidence="3 11">Belongs to the glycosyltransferase 7 family.</text>
</comment>
<keyword evidence="11" id="KW-0464">Manganese</keyword>
<evidence type="ECO:0000313" key="14">
    <source>
        <dbReference type="EMBL" id="CAF4929419.1"/>
    </source>
</evidence>
<evidence type="ECO:0000256" key="7">
    <source>
        <dbReference type="ARBA" id="ARBA00022968"/>
    </source>
</evidence>
<dbReference type="PRINTS" id="PR02050">
    <property type="entry name" value="B14GALTRFASE"/>
</dbReference>
<keyword evidence="6 11" id="KW-0812">Transmembrane</keyword>
<dbReference type="GO" id="GO:0005794">
    <property type="term" value="C:Golgi apparatus"/>
    <property type="evidence" value="ECO:0007669"/>
    <property type="project" value="TreeGrafter"/>
</dbReference>
<sequence>MFYLPVRKVLKCLIKKRNLARQERHAASLTECLIKESSQQEKWNYKYHIIIIIVILLILSLKIFQQYQYEMLMEDGEPFDYNETLSMCAINTTFGKTPINRLITKNVLERLYPTVLKGGYYRPRDCQPRHKVAILVPYRDRALHLRIFLYNMHPFLMKQKLEYRIFVLEQAGLDIFNRGRLFNAGFKEVMKLGKWQCVIFHDVDLLPLDDRILYTCPIWPRNMCGTIVEEKDPTFRTLYGGVSAMDVKHFSKVNGYSNSYWGWGGEDDDIYKRLHEAGIPVTKYDKQIALYTSLRHVKQAPNKNRYKLLRTALKRSKKDGVSSLKFKVISVTLLHLYTHIVIDINPNKEIVQEIYFK</sequence>
<dbReference type="EMBL" id="CAJOBZ010000062">
    <property type="protein sequence ID" value="CAF4929419.1"/>
    <property type="molecule type" value="Genomic_DNA"/>
</dbReference>
<keyword evidence="9 11" id="KW-0472">Membrane</keyword>
<feature type="domain" description="Galactosyltransferase N-terminal" evidence="13">
    <location>
        <begin position="104"/>
        <end position="217"/>
    </location>
</feature>
<dbReference type="EC" id="2.4.1.-" evidence="11"/>
<evidence type="ECO:0000259" key="12">
    <source>
        <dbReference type="Pfam" id="PF02709"/>
    </source>
</evidence>
<dbReference type="GO" id="GO:0046872">
    <property type="term" value="F:metal ion binding"/>
    <property type="evidence" value="ECO:0007669"/>
    <property type="project" value="UniProtKB-UniRule"/>
</dbReference>
<dbReference type="GO" id="GO:0006688">
    <property type="term" value="P:glycosphingolipid biosynthetic process"/>
    <property type="evidence" value="ECO:0007669"/>
    <property type="project" value="TreeGrafter"/>
</dbReference>
<dbReference type="GO" id="GO:0033842">
    <property type="term" value="F:N-acetyl-beta-glucosaminyl-derivative 4-beta-N-acetylgalactosaminyltransferase activity"/>
    <property type="evidence" value="ECO:0007669"/>
    <property type="project" value="TreeGrafter"/>
</dbReference>
<protein>
    <recommendedName>
        <fullName evidence="11">Beta-1,4-N-acetylgalactosaminyltransferase</fullName>
        <ecNumber evidence="11">2.4.1.-</ecNumber>
    </recommendedName>
    <alternativeName>
        <fullName evidence="11">Beta-4-GalNAcT</fullName>
    </alternativeName>
</protein>
<keyword evidence="11" id="KW-0479">Metal-binding</keyword>
<dbReference type="GO" id="GO:0008378">
    <property type="term" value="F:galactosyltransferase activity"/>
    <property type="evidence" value="ECO:0007669"/>
    <property type="project" value="TreeGrafter"/>
</dbReference>
<comment type="subcellular location">
    <subcellularLocation>
        <location evidence="1 11">Membrane</location>
        <topology evidence="1 11">Single-pass type II membrane protein</topology>
    </subcellularLocation>
</comment>
<evidence type="ECO:0000256" key="9">
    <source>
        <dbReference type="ARBA" id="ARBA00023136"/>
    </source>
</evidence>
<name>A0A821WR35_9NEOP</name>
<dbReference type="CDD" id="cd00899">
    <property type="entry name" value="b4GalT"/>
    <property type="match status" value="1"/>
</dbReference>
<comment type="cofactor">
    <cofactor evidence="11">
        <name>Mn(2+)</name>
        <dbReference type="ChEBI" id="CHEBI:29035"/>
    </cofactor>
</comment>
<keyword evidence="15" id="KW-1185">Reference proteome</keyword>
<dbReference type="Gene3D" id="3.90.550.10">
    <property type="entry name" value="Spore Coat Polysaccharide Biosynthesis Protein SpsA, Chain A"/>
    <property type="match status" value="1"/>
</dbReference>